<dbReference type="AlphaFoldDB" id="A0A4P9YHH3"/>
<name>A0A4P9YHH3_ROZAC</name>
<evidence type="ECO:0000313" key="3">
    <source>
        <dbReference type="Proteomes" id="UP000281549"/>
    </source>
</evidence>
<feature type="compositionally biased region" description="Acidic residues" evidence="1">
    <location>
        <begin position="224"/>
        <end position="239"/>
    </location>
</feature>
<feature type="compositionally biased region" description="Polar residues" evidence="1">
    <location>
        <begin position="244"/>
        <end position="255"/>
    </location>
</feature>
<sequence length="339" mass="38974">MSESAEDYAFADFLLYKIIEDNLNNTNSPERDTYLYLVNSLFSKIELDDNIKARYLVTKVLEVLLHCEDDSKGEDVRAEALKEILNVVEKAFKYWKSKTMVILHLLMEIRTQFVSDEYSIANLRDTFKYEDFIGNTIKVMRHLNSSLSTPLMLKAVNETKTKPPVLTREESYKVEHPSIISDDENPFESCDDDIDKQNLFQSQVLDKDNSDDSETEKVEYHQEDIDDEVGGVSDGDGEDESKKCQISSTDITSSMPLAHTPDQPDMQMKKLPARQKVNPVQIVQIKPSKLEEPETTMEIRATQPKKRLIDRRESAERATFDDSEKVMKITHIESGRRSS</sequence>
<reference evidence="3" key="1">
    <citation type="journal article" date="2018" name="Nat. Microbiol.">
        <title>Leveraging single-cell genomics to expand the fungal tree of life.</title>
        <authorList>
            <person name="Ahrendt S.R."/>
            <person name="Quandt C.A."/>
            <person name="Ciobanu D."/>
            <person name="Clum A."/>
            <person name="Salamov A."/>
            <person name="Andreopoulos B."/>
            <person name="Cheng J.F."/>
            <person name="Woyke T."/>
            <person name="Pelin A."/>
            <person name="Henrissat B."/>
            <person name="Reynolds N.K."/>
            <person name="Benny G.L."/>
            <person name="Smith M.E."/>
            <person name="James T.Y."/>
            <person name="Grigoriev I.V."/>
        </authorList>
    </citation>
    <scope>NUCLEOTIDE SEQUENCE [LARGE SCALE GENOMIC DNA]</scope>
    <source>
        <strain evidence="3">CSF55</strain>
    </source>
</reference>
<gene>
    <name evidence="2" type="ORF">ROZALSC1DRAFT_22701</name>
</gene>
<evidence type="ECO:0000256" key="1">
    <source>
        <dbReference type="SAM" id="MobiDB-lite"/>
    </source>
</evidence>
<dbReference type="EMBL" id="ML005321">
    <property type="protein sequence ID" value="RKP18986.1"/>
    <property type="molecule type" value="Genomic_DNA"/>
</dbReference>
<feature type="region of interest" description="Disordered" evidence="1">
    <location>
        <begin position="169"/>
        <end position="265"/>
    </location>
</feature>
<feature type="compositionally biased region" description="Basic and acidic residues" evidence="1">
    <location>
        <begin position="205"/>
        <end position="223"/>
    </location>
</feature>
<dbReference type="Proteomes" id="UP000281549">
    <property type="component" value="Unassembled WGS sequence"/>
</dbReference>
<protein>
    <submittedName>
        <fullName evidence="2">Uncharacterized protein</fullName>
    </submittedName>
</protein>
<evidence type="ECO:0000313" key="2">
    <source>
        <dbReference type="EMBL" id="RKP18986.1"/>
    </source>
</evidence>
<feature type="compositionally biased region" description="Acidic residues" evidence="1">
    <location>
        <begin position="181"/>
        <end position="194"/>
    </location>
</feature>
<organism evidence="2 3">
    <name type="scientific">Rozella allomycis (strain CSF55)</name>
    <dbReference type="NCBI Taxonomy" id="988480"/>
    <lineage>
        <taxon>Eukaryota</taxon>
        <taxon>Fungi</taxon>
        <taxon>Fungi incertae sedis</taxon>
        <taxon>Cryptomycota</taxon>
        <taxon>Cryptomycota incertae sedis</taxon>
        <taxon>Rozella</taxon>
    </lineage>
</organism>
<accession>A0A4P9YHH3</accession>
<proteinExistence type="predicted"/>